<evidence type="ECO:0000313" key="2">
    <source>
        <dbReference type="EMBL" id="KAF9487609.1"/>
    </source>
</evidence>
<reference evidence="2" key="1">
    <citation type="submission" date="2020-11" db="EMBL/GenBank/DDBJ databases">
        <authorList>
            <consortium name="DOE Joint Genome Institute"/>
            <person name="Ahrendt S."/>
            <person name="Riley R."/>
            <person name="Andreopoulos W."/>
            <person name="Labutti K."/>
            <person name="Pangilinan J."/>
            <person name="Ruiz-Duenas F.J."/>
            <person name="Barrasa J.M."/>
            <person name="Sanchez-Garcia M."/>
            <person name="Camarero S."/>
            <person name="Miyauchi S."/>
            <person name="Serrano A."/>
            <person name="Linde D."/>
            <person name="Babiker R."/>
            <person name="Drula E."/>
            <person name="Ayuso-Fernandez I."/>
            <person name="Pacheco R."/>
            <person name="Padilla G."/>
            <person name="Ferreira P."/>
            <person name="Barriuso J."/>
            <person name="Kellner H."/>
            <person name="Castanera R."/>
            <person name="Alfaro M."/>
            <person name="Ramirez L."/>
            <person name="Pisabarro A.G."/>
            <person name="Kuo A."/>
            <person name="Tritt A."/>
            <person name="Lipzen A."/>
            <person name="He G."/>
            <person name="Yan M."/>
            <person name="Ng V."/>
            <person name="Cullen D."/>
            <person name="Martin F."/>
            <person name="Rosso M.-N."/>
            <person name="Henrissat B."/>
            <person name="Hibbett D."/>
            <person name="Martinez A.T."/>
            <person name="Grigoriev I.V."/>
        </authorList>
    </citation>
    <scope>NUCLEOTIDE SEQUENCE</scope>
    <source>
        <strain evidence="2">ATCC 90797</strain>
    </source>
</reference>
<dbReference type="AlphaFoldDB" id="A0A9P5ZH48"/>
<protein>
    <submittedName>
        <fullName evidence="2">Uncharacterized protein</fullName>
    </submittedName>
</protein>
<dbReference type="Proteomes" id="UP000807025">
    <property type="component" value="Unassembled WGS sequence"/>
</dbReference>
<feature type="compositionally biased region" description="Low complexity" evidence="1">
    <location>
        <begin position="119"/>
        <end position="131"/>
    </location>
</feature>
<organism evidence="2 3">
    <name type="scientific">Pleurotus eryngii</name>
    <name type="common">Boletus of the steppes</name>
    <dbReference type="NCBI Taxonomy" id="5323"/>
    <lineage>
        <taxon>Eukaryota</taxon>
        <taxon>Fungi</taxon>
        <taxon>Dikarya</taxon>
        <taxon>Basidiomycota</taxon>
        <taxon>Agaricomycotina</taxon>
        <taxon>Agaricomycetes</taxon>
        <taxon>Agaricomycetidae</taxon>
        <taxon>Agaricales</taxon>
        <taxon>Pleurotineae</taxon>
        <taxon>Pleurotaceae</taxon>
        <taxon>Pleurotus</taxon>
    </lineage>
</organism>
<proteinExistence type="predicted"/>
<feature type="region of interest" description="Disordered" evidence="1">
    <location>
        <begin position="69"/>
        <end position="88"/>
    </location>
</feature>
<feature type="region of interest" description="Disordered" evidence="1">
    <location>
        <begin position="100"/>
        <end position="135"/>
    </location>
</feature>
<keyword evidence="3" id="KW-1185">Reference proteome</keyword>
<comment type="caution">
    <text evidence="2">The sequence shown here is derived from an EMBL/GenBank/DDBJ whole genome shotgun (WGS) entry which is preliminary data.</text>
</comment>
<evidence type="ECO:0000256" key="1">
    <source>
        <dbReference type="SAM" id="MobiDB-lite"/>
    </source>
</evidence>
<evidence type="ECO:0000313" key="3">
    <source>
        <dbReference type="Proteomes" id="UP000807025"/>
    </source>
</evidence>
<gene>
    <name evidence="2" type="ORF">BDN71DRAFT_1594414</name>
</gene>
<dbReference type="EMBL" id="MU154763">
    <property type="protein sequence ID" value="KAF9487609.1"/>
    <property type="molecule type" value="Genomic_DNA"/>
</dbReference>
<accession>A0A9P5ZH48</accession>
<name>A0A9P5ZH48_PLEER</name>
<sequence>MPLVTCDPDNPDSAKFTVNGVRGQCGVLIERGGCCTLSFSSQEQLNNMLGRLSLDRSEDDRSHQVVVVESDDDDEPQGRPIPPVEPRTLQKPSRTLAFTAVTPRSSARKARCDTPVSYTPATARPASPTPTGTHPAQLLSPITLHLRTPPNSPTSFVSSPSTLTDSTLSPMIFAPVLDSPATLAVPVPDPPPHPTASYDGRSAFIPLEWAVPQHWVSLYRPWARKPKVGKKWHVVFIGFEIGVFFDSWDRMQPLACLPFELSGYADAKYHSYASWNNAMEAWRCGPVRRQAYPFPR</sequence>